<organism evidence="4 5">
    <name type="scientific">Paraglaciecola hydrolytica</name>
    <dbReference type="NCBI Taxonomy" id="1799789"/>
    <lineage>
        <taxon>Bacteria</taxon>
        <taxon>Pseudomonadati</taxon>
        <taxon>Pseudomonadota</taxon>
        <taxon>Gammaproteobacteria</taxon>
        <taxon>Alteromonadales</taxon>
        <taxon>Alteromonadaceae</taxon>
        <taxon>Paraglaciecola</taxon>
    </lineage>
</organism>
<evidence type="ECO:0000313" key="4">
    <source>
        <dbReference type="EMBL" id="KXI30413.1"/>
    </source>
</evidence>
<dbReference type="InterPro" id="IPR011051">
    <property type="entry name" value="RmlC_Cupin_sf"/>
</dbReference>
<accession>A0A136A5B2</accession>
<dbReference type="SUPFAM" id="SSF51182">
    <property type="entry name" value="RmlC-like cupins"/>
    <property type="match status" value="1"/>
</dbReference>
<feature type="signal peptide" evidence="2">
    <location>
        <begin position="1"/>
        <end position="32"/>
    </location>
</feature>
<dbReference type="Pfam" id="PF07883">
    <property type="entry name" value="Cupin_2"/>
    <property type="match status" value="1"/>
</dbReference>
<dbReference type="InterPro" id="IPR014710">
    <property type="entry name" value="RmlC-like_jellyroll"/>
</dbReference>
<protein>
    <submittedName>
        <fullName evidence="4">Cupin</fullName>
    </submittedName>
</protein>
<keyword evidence="1" id="KW-0479">Metal-binding</keyword>
<dbReference type="EMBL" id="LSNE01000003">
    <property type="protein sequence ID" value="KXI30413.1"/>
    <property type="molecule type" value="Genomic_DNA"/>
</dbReference>
<keyword evidence="5" id="KW-1185">Reference proteome</keyword>
<dbReference type="STRING" id="1799789.AX660_10630"/>
<evidence type="ECO:0000259" key="3">
    <source>
        <dbReference type="Pfam" id="PF07883"/>
    </source>
</evidence>
<dbReference type="OrthoDB" id="9806121at2"/>
<reference evidence="5" key="1">
    <citation type="submission" date="2016-02" db="EMBL/GenBank/DDBJ databases">
        <authorList>
            <person name="Schultz-Johansen M."/>
            <person name="Glaring M.A."/>
            <person name="Bech P.K."/>
            <person name="Stougaard P."/>
        </authorList>
    </citation>
    <scope>NUCLEOTIDE SEQUENCE [LARGE SCALE GENOMIC DNA]</scope>
    <source>
        <strain evidence="5">S66</strain>
    </source>
</reference>
<dbReference type="GO" id="GO:0046872">
    <property type="term" value="F:metal ion binding"/>
    <property type="evidence" value="ECO:0007669"/>
    <property type="project" value="UniProtKB-KW"/>
</dbReference>
<evidence type="ECO:0000313" key="5">
    <source>
        <dbReference type="Proteomes" id="UP000070299"/>
    </source>
</evidence>
<feature type="chain" id="PRO_5007469498" evidence="2">
    <location>
        <begin position="33"/>
        <end position="154"/>
    </location>
</feature>
<sequence>MGAKHNNIGSSKYTALAIWLLTSVLAAPVALAKDTATKHYSIDEAVNSFDMSKTVETKVGYQYWFADKQFANGKTLKLSVVAPQQATHAPHKHAEDEFFLVLEGTAEFYLDGETRTAGPMTSFYCPSWQMHGIKNAGDTELKYLVVKQYLTSEE</sequence>
<name>A0A136A5B2_9ALTE</name>
<feature type="domain" description="Cupin type-2" evidence="3">
    <location>
        <begin position="80"/>
        <end position="146"/>
    </location>
</feature>
<dbReference type="RefSeq" id="WP_068374822.1">
    <property type="nucleotide sequence ID" value="NZ_LSNE01000003.1"/>
</dbReference>
<evidence type="ECO:0000256" key="1">
    <source>
        <dbReference type="ARBA" id="ARBA00022723"/>
    </source>
</evidence>
<dbReference type="AlphaFoldDB" id="A0A136A5B2"/>
<comment type="caution">
    <text evidence="4">The sequence shown here is derived from an EMBL/GenBank/DDBJ whole genome shotgun (WGS) entry which is preliminary data.</text>
</comment>
<dbReference type="InterPro" id="IPR013096">
    <property type="entry name" value="Cupin_2"/>
</dbReference>
<dbReference type="Proteomes" id="UP000070299">
    <property type="component" value="Unassembled WGS sequence"/>
</dbReference>
<dbReference type="PANTHER" id="PTHR35848">
    <property type="entry name" value="OXALATE-BINDING PROTEIN"/>
    <property type="match status" value="1"/>
</dbReference>
<evidence type="ECO:0000256" key="2">
    <source>
        <dbReference type="SAM" id="SignalP"/>
    </source>
</evidence>
<dbReference type="PANTHER" id="PTHR35848:SF6">
    <property type="entry name" value="CUPIN TYPE-2 DOMAIN-CONTAINING PROTEIN"/>
    <property type="match status" value="1"/>
</dbReference>
<gene>
    <name evidence="4" type="ORF">AX660_10630</name>
</gene>
<keyword evidence="2" id="KW-0732">Signal</keyword>
<proteinExistence type="predicted"/>
<dbReference type="Gene3D" id="2.60.120.10">
    <property type="entry name" value="Jelly Rolls"/>
    <property type="match status" value="1"/>
</dbReference>
<dbReference type="InterPro" id="IPR051610">
    <property type="entry name" value="GPI/OXD"/>
</dbReference>